<evidence type="ECO:0000256" key="12">
    <source>
        <dbReference type="SAM" id="MobiDB-lite"/>
    </source>
</evidence>
<feature type="compositionally biased region" description="Basic and acidic residues" evidence="12">
    <location>
        <begin position="573"/>
        <end position="587"/>
    </location>
</feature>
<feature type="compositionally biased region" description="Gly residues" evidence="12">
    <location>
        <begin position="173"/>
        <end position="183"/>
    </location>
</feature>
<evidence type="ECO:0000259" key="13">
    <source>
        <dbReference type="Pfam" id="PF09770"/>
    </source>
</evidence>
<dbReference type="Pfam" id="PF09770">
    <property type="entry name" value="PAT1"/>
    <property type="match status" value="1"/>
</dbReference>
<evidence type="ECO:0000256" key="3">
    <source>
        <dbReference type="ARBA" id="ARBA00004324"/>
    </source>
</evidence>
<evidence type="ECO:0000256" key="4">
    <source>
        <dbReference type="ARBA" id="ARBA00009138"/>
    </source>
</evidence>
<evidence type="ECO:0000256" key="11">
    <source>
        <dbReference type="ARBA" id="ARBA00042386"/>
    </source>
</evidence>
<feature type="region of interest" description="Disordered" evidence="12">
    <location>
        <begin position="241"/>
        <end position="298"/>
    </location>
</feature>
<gene>
    <name evidence="14" type="ORF">CCH79_00019527</name>
</gene>
<evidence type="ECO:0000256" key="1">
    <source>
        <dbReference type="ARBA" id="ARBA00004201"/>
    </source>
</evidence>
<evidence type="ECO:0000256" key="6">
    <source>
        <dbReference type="ARBA" id="ARBA00022553"/>
    </source>
</evidence>
<evidence type="ECO:0000256" key="10">
    <source>
        <dbReference type="ARBA" id="ARBA00041591"/>
    </source>
</evidence>
<evidence type="ECO:0000313" key="14">
    <source>
        <dbReference type="EMBL" id="PWA29835.1"/>
    </source>
</evidence>
<evidence type="ECO:0000256" key="7">
    <source>
        <dbReference type="ARBA" id="ARBA00022884"/>
    </source>
</evidence>
<accession>A0A315W229</accession>
<feature type="region of interest" description="Disordered" evidence="12">
    <location>
        <begin position="350"/>
        <end position="383"/>
    </location>
</feature>
<feature type="region of interest" description="Disordered" evidence="12">
    <location>
        <begin position="525"/>
        <end position="588"/>
    </location>
</feature>
<dbReference type="STRING" id="33528.ENSGAFP00000009561"/>
<comment type="caution">
    <text evidence="14">The sequence shown here is derived from an EMBL/GenBank/DDBJ whole genome shotgun (WGS) entry which is preliminary data.</text>
</comment>
<dbReference type="Proteomes" id="UP000250572">
    <property type="component" value="Unassembled WGS sequence"/>
</dbReference>
<dbReference type="GO" id="GO:0000932">
    <property type="term" value="C:P-body"/>
    <property type="evidence" value="ECO:0007669"/>
    <property type="project" value="UniProtKB-SubCell"/>
</dbReference>
<feature type="compositionally biased region" description="Basic residues" evidence="12">
    <location>
        <begin position="553"/>
        <end position="565"/>
    </location>
</feature>
<feature type="compositionally biased region" description="Basic and acidic residues" evidence="12">
    <location>
        <begin position="358"/>
        <end position="367"/>
    </location>
</feature>
<proteinExistence type="inferred from homology"/>
<organism evidence="14 15">
    <name type="scientific">Gambusia affinis</name>
    <name type="common">Western mosquitofish</name>
    <name type="synonym">Heterandria affinis</name>
    <dbReference type="NCBI Taxonomy" id="33528"/>
    <lineage>
        <taxon>Eukaryota</taxon>
        <taxon>Metazoa</taxon>
        <taxon>Chordata</taxon>
        <taxon>Craniata</taxon>
        <taxon>Vertebrata</taxon>
        <taxon>Euteleostomi</taxon>
        <taxon>Actinopterygii</taxon>
        <taxon>Neopterygii</taxon>
        <taxon>Teleostei</taxon>
        <taxon>Neoteleostei</taxon>
        <taxon>Acanthomorphata</taxon>
        <taxon>Ovalentaria</taxon>
        <taxon>Atherinomorphae</taxon>
        <taxon>Cyprinodontiformes</taxon>
        <taxon>Poeciliidae</taxon>
        <taxon>Poeciliinae</taxon>
        <taxon>Gambusia</taxon>
    </lineage>
</organism>
<feature type="region of interest" description="Disordered" evidence="12">
    <location>
        <begin position="168"/>
        <end position="219"/>
    </location>
</feature>
<dbReference type="AlphaFoldDB" id="A0A315W229"/>
<dbReference type="EMBL" id="NHOQ01000533">
    <property type="protein sequence ID" value="PWA29835.1"/>
    <property type="molecule type" value="Genomic_DNA"/>
</dbReference>
<evidence type="ECO:0000256" key="8">
    <source>
        <dbReference type="ARBA" id="ARBA00023242"/>
    </source>
</evidence>
<evidence type="ECO:0000256" key="5">
    <source>
        <dbReference type="ARBA" id="ARBA00022490"/>
    </source>
</evidence>
<keyword evidence="7" id="KW-0694">RNA-binding</keyword>
<dbReference type="GO" id="GO:0003723">
    <property type="term" value="F:RNA binding"/>
    <property type="evidence" value="ECO:0007669"/>
    <property type="project" value="UniProtKB-KW"/>
</dbReference>
<reference evidence="14 15" key="1">
    <citation type="journal article" date="2018" name="G3 (Bethesda)">
        <title>A High-Quality Reference Genome for the Invasive Mosquitofish Gambusia affinis Using a Chicago Library.</title>
        <authorList>
            <person name="Hoffberg S.L."/>
            <person name="Troendle N.J."/>
            <person name="Glenn T.C."/>
            <person name="Mahmud O."/>
            <person name="Louha S."/>
            <person name="Chalopin D."/>
            <person name="Bennetzen J.L."/>
            <person name="Mauricio R."/>
        </authorList>
    </citation>
    <scope>NUCLEOTIDE SEQUENCE [LARGE SCALE GENOMIC DNA]</scope>
    <source>
        <strain evidence="14">NE01/NJP1002.9</strain>
        <tissue evidence="14">Muscle</tissue>
    </source>
</reference>
<keyword evidence="15" id="KW-1185">Reference proteome</keyword>
<dbReference type="PANTHER" id="PTHR21551:SF2">
    <property type="entry name" value="PROTEIN PAT1 HOMOLOG 1"/>
    <property type="match status" value="1"/>
</dbReference>
<dbReference type="InterPro" id="IPR039900">
    <property type="entry name" value="Pat1-like"/>
</dbReference>
<keyword evidence="8" id="KW-0539">Nucleus</keyword>
<dbReference type="GO" id="GO:0000290">
    <property type="term" value="P:deadenylation-dependent decapping of nuclear-transcribed mRNA"/>
    <property type="evidence" value="ECO:0007669"/>
    <property type="project" value="InterPro"/>
</dbReference>
<dbReference type="PANTHER" id="PTHR21551">
    <property type="entry name" value="TOPOISOMERASE II-ASSOCIATED PROTEIN PAT1"/>
    <property type="match status" value="1"/>
</dbReference>
<dbReference type="InterPro" id="IPR019167">
    <property type="entry name" value="PAT1_dom"/>
</dbReference>
<comment type="similarity">
    <text evidence="4">Belongs to the PAT1 family.</text>
</comment>
<feature type="compositionally biased region" description="Pro residues" evidence="12">
    <location>
        <begin position="275"/>
        <end position="284"/>
    </location>
</feature>
<feature type="compositionally biased region" description="Low complexity" evidence="12">
    <location>
        <begin position="184"/>
        <end position="199"/>
    </location>
</feature>
<comment type="subcellular location">
    <subcellularLocation>
        <location evidence="1">Cytoplasm</location>
        <location evidence="1">P-body</location>
    </subcellularLocation>
    <subcellularLocation>
        <location evidence="3">Nucleus speckle</location>
    </subcellularLocation>
    <subcellularLocation>
        <location evidence="2">Nucleus</location>
        <location evidence="2">PML body</location>
    </subcellularLocation>
</comment>
<keyword evidence="6" id="KW-0597">Phosphoprotein</keyword>
<keyword evidence="5" id="KW-0963">Cytoplasm</keyword>
<sequence>MFRFQVRFNLENQFRSGSGREVWGLKKVLRGNLAWSVFKCPPFPFVWSSMPPAACEAARFPAGFMRSDGMRSPVPWPRTDQWIFGSACVITGQTLRVAVTPLEGAGFIKFSVSGSKCDSLDDDCTLEEEDDGLIEEEDEIDQFNDDTFGAGAIDDDWQEEHKRLAELDERDGLGAGRQPGGGDSSPSPASSAAAGRLPPLCFSSSSCGPPGQDERSGGGDLAESLARFILDADPAIAGVGAAERRGPSAGPVLSAPRGPDQPRVLQQPASIPPKHQLPPGPPASGLPASSVLSYQQQQHLLRRGAAPMGQMNSHSIWDNSMGFGPVSVTPGLVTHMEDSPLMSIIKEVGLPKRPPQGRNDEGHDLSERAPPPRSSSPVIGSPPVRAVPIGTPPKHPMSLNHQVHHPTAVHVRAPVQHRYPAPFPERLSPNTLLNMAVSRPSAACNRFCCRRPVLVLMWRTDPTLRCVAVRSLPESARFCLSSNGLSCSTPSSMKRSASVHQVAGFPRGGPGPPLLAGAGFRPFFGGPPPPHGHRMGPPPPHGPPNHTPPIRHNTTHLHPQHRRMLTQRMQSRGGDRVRTGLDRRSRDPYSNLMSQKEKEWVTKIQMMQLQSTDPYLDDYYYQWTDGRLSVSLQNYYEKMEKRQEKEQDSSRKEHATKLITPQVAKVEHTYRPVQFAGSLGKLTVSSVNNPRKMIDAVVTTRSDDEEKREKQVWNKRRQVLYTVEKMFSLLLEVQDFEKRFVQTPEEDRDALLEQHRSNTEQLSNSLQDGDWEDRVSDEQCVMIMSVRKGKRLVARLLPFLPAAQAAAVVMVIARNLPALAKKDKQDQALCCLVEPVSAVIQSLSSSALTDLLQELQGGEGQLAAVLQNKFGVTLLFLILSEGERMQSSDPNCQLMDDNRWTELVFSVTRELLGVPSSSLAPPLFTPPNLLSLFSRYVDRQRLELLQDKLQ</sequence>
<evidence type="ECO:0000256" key="2">
    <source>
        <dbReference type="ARBA" id="ARBA00004322"/>
    </source>
</evidence>
<evidence type="ECO:0000256" key="9">
    <source>
        <dbReference type="ARBA" id="ARBA00041130"/>
    </source>
</evidence>
<evidence type="ECO:0000313" key="15">
    <source>
        <dbReference type="Proteomes" id="UP000250572"/>
    </source>
</evidence>
<feature type="compositionally biased region" description="Pro residues" evidence="12">
    <location>
        <begin position="525"/>
        <end position="547"/>
    </location>
</feature>
<protein>
    <recommendedName>
        <fullName evidence="9">Protein PAT1 homolog 1</fullName>
    </recommendedName>
    <alternativeName>
        <fullName evidence="11">PAT1-like protein 1</fullName>
    </alternativeName>
    <alternativeName>
        <fullName evidence="10">Protein PAT1 homolog b</fullName>
    </alternativeName>
</protein>
<name>A0A315W229_GAMAF</name>
<dbReference type="GO" id="GO:0016607">
    <property type="term" value="C:nuclear speck"/>
    <property type="evidence" value="ECO:0007669"/>
    <property type="project" value="UniProtKB-SubCell"/>
</dbReference>
<feature type="domain" description="mRNA decay factor PAT1" evidence="13">
    <location>
        <begin position="592"/>
        <end position="819"/>
    </location>
</feature>
<dbReference type="GO" id="GO:0016605">
    <property type="term" value="C:PML body"/>
    <property type="evidence" value="ECO:0007669"/>
    <property type="project" value="UniProtKB-SubCell"/>
</dbReference>
<dbReference type="GO" id="GO:0033962">
    <property type="term" value="P:P-body assembly"/>
    <property type="evidence" value="ECO:0007669"/>
    <property type="project" value="TreeGrafter"/>
</dbReference>